<dbReference type="Pfam" id="PF00384">
    <property type="entry name" value="Molybdopterin"/>
    <property type="match status" value="1"/>
</dbReference>
<dbReference type="InterPro" id="IPR009010">
    <property type="entry name" value="Asp_de-COase-like_dom_sf"/>
</dbReference>
<comment type="cofactor">
    <cofactor evidence="1">
        <name>[4Fe-4S] cluster</name>
        <dbReference type="ChEBI" id="CHEBI:49883"/>
    </cofactor>
</comment>
<keyword evidence="4" id="KW-0004">4Fe-4S</keyword>
<reference evidence="12 13" key="1">
    <citation type="submission" date="2018-02" db="EMBL/GenBank/DDBJ databases">
        <title>Subsurface microbial communities from deep shales in Ohio and West Virginia, USA.</title>
        <authorList>
            <person name="Wrighton K."/>
        </authorList>
    </citation>
    <scope>NUCLEOTIDE SEQUENCE [LARGE SCALE GENOMIC DNA]</scope>
    <source>
        <strain evidence="12 13">MARC-MIP3H16</strain>
    </source>
</reference>
<dbReference type="GO" id="GO:0030151">
    <property type="term" value="F:molybdenum ion binding"/>
    <property type="evidence" value="ECO:0007669"/>
    <property type="project" value="TreeGrafter"/>
</dbReference>
<dbReference type="RefSeq" id="WP_104412716.1">
    <property type="nucleotide sequence ID" value="NZ_PTIW01000033.1"/>
</dbReference>
<dbReference type="GO" id="GO:0051539">
    <property type="term" value="F:4 iron, 4 sulfur cluster binding"/>
    <property type="evidence" value="ECO:0007669"/>
    <property type="project" value="UniProtKB-KW"/>
</dbReference>
<evidence type="ECO:0000256" key="5">
    <source>
        <dbReference type="ARBA" id="ARBA00022723"/>
    </source>
</evidence>
<evidence type="ECO:0000256" key="3">
    <source>
        <dbReference type="ARBA" id="ARBA00010312"/>
    </source>
</evidence>
<evidence type="ECO:0000256" key="8">
    <source>
        <dbReference type="ARBA" id="ARBA00023004"/>
    </source>
</evidence>
<evidence type="ECO:0000256" key="10">
    <source>
        <dbReference type="SAM" id="SignalP"/>
    </source>
</evidence>
<dbReference type="GO" id="GO:0009055">
    <property type="term" value="F:electron transfer activity"/>
    <property type="evidence" value="ECO:0007669"/>
    <property type="project" value="TreeGrafter"/>
</dbReference>
<dbReference type="InterPro" id="IPR006656">
    <property type="entry name" value="Mopterin_OxRdtase"/>
</dbReference>
<sequence>MSKNTYKELNPKVGRRTFLKMAAVSSAVSATTLFANDGVTREATAEEVKNPFPGSKKVKTICTSCSVGCGIIAEVQNGVWVRQEVAQDHPVSLGGHCCKGADMIDMVRSEVRVKYPMVKEKGQWKRISWEDALTRITNKLNSLRKNHGPDSVQFLGSAKVSTEAAYYIRKFAAFFGTNNVDHQARVCHSSTVAGVANTWGYGAMTNSLGDIQNSKCIFVFGANPSVAHPVGFQHFLKAKERNNAKLIVVDPRFTKTAAKADFYSSIRPGTDIAFIYGLLHIIFKNNWEDKSFIENRTYAMDEVKEEAKKWTPKVTSDVTGVSQEDIYQIASMLVKNKPGTLVWAMGLTQHTVGTGNTRIGPILQLVLGNMGKEGGGCNILRGHDNVQGSTDMCCLPDSLPGYYGLSTGSWKYFAKSWGVDYEWLKGRFKSKELMEKPGFTMSRWWAGVLDGKNGNDAIDNAGTNIKALINIGNGITSVAQQAKIKEGLDNLELLVVADPFANDAVVLTDKQDDVFLLPMATQFENSGSVTATNRSAQWRYQVIEPLYEAKQDQEFLFELSKRLGFYKEFTKGMLIRDNKKDFKWPEDATNEVARIIKTIGLTGWTAKRLKKHTDNWHMFDEVSLRGYGKMKGEYYGLPWPCWTENHSGSTILYNVDRPVSQGGMGFRNRFGLEHDGVSQLAAKGSAPKGSKVDGGYPEITRDNIEEVLKIKLTEEEKKKIGKNWKVDRSNIIAQKCMEAGIAPYGNARARCIVWEWSKFDHRLPIHREPLRSIRPDLVEKYPTFKDRKKQFRVDTKFESLQSEKNWSKEFPINLITGRLVNMCGAGIENRASKYLAALTPEMFAEVHPDLGFSNGITDGDMIWIHSPDGTKIKVKAKFTHRVSSDRIFMPFHFAGVFQGEDLSHKYPKGTKPYAIGESANTVTNYGYDIITQIPETKVGLCKIERA</sequence>
<accession>A0AB36ZVL9</accession>
<organism evidence="12 13">
    <name type="scientific">Malaciobacter marinus</name>
    <dbReference type="NCBI Taxonomy" id="505249"/>
    <lineage>
        <taxon>Bacteria</taxon>
        <taxon>Pseudomonadati</taxon>
        <taxon>Campylobacterota</taxon>
        <taxon>Epsilonproteobacteria</taxon>
        <taxon>Campylobacterales</taxon>
        <taxon>Arcobacteraceae</taxon>
        <taxon>Malaciobacter</taxon>
    </lineage>
</organism>
<evidence type="ECO:0000259" key="11">
    <source>
        <dbReference type="PROSITE" id="PS51669"/>
    </source>
</evidence>
<evidence type="ECO:0000313" key="12">
    <source>
        <dbReference type="EMBL" id="PPK59196.1"/>
    </source>
</evidence>
<dbReference type="Gene3D" id="3.40.50.740">
    <property type="match status" value="1"/>
</dbReference>
<keyword evidence="9" id="KW-0411">Iron-sulfur</keyword>
<dbReference type="PIRSF" id="PIRSF036643">
    <property type="entry name" value="FDH_alpha"/>
    <property type="match status" value="1"/>
</dbReference>
<comment type="subcellular location">
    <subcellularLocation>
        <location evidence="2">Cell envelope</location>
    </subcellularLocation>
</comment>
<dbReference type="GO" id="GO:0043546">
    <property type="term" value="F:molybdopterin cofactor binding"/>
    <property type="evidence" value="ECO:0007669"/>
    <property type="project" value="InterPro"/>
</dbReference>
<dbReference type="Gene3D" id="3.40.228.10">
    <property type="entry name" value="Dimethylsulfoxide Reductase, domain 2"/>
    <property type="match status" value="1"/>
</dbReference>
<dbReference type="FunFam" id="2.40.40.20:FF:000013">
    <property type="entry name" value="Dimethyl sulfoxide reductase subunit A"/>
    <property type="match status" value="1"/>
</dbReference>
<evidence type="ECO:0000256" key="6">
    <source>
        <dbReference type="ARBA" id="ARBA00022729"/>
    </source>
</evidence>
<dbReference type="PROSITE" id="PS51669">
    <property type="entry name" value="4FE4S_MOW_BIS_MGD"/>
    <property type="match status" value="1"/>
</dbReference>
<keyword evidence="6 10" id="KW-0732">Signal</keyword>
<feature type="signal peptide" evidence="10">
    <location>
        <begin position="1"/>
        <end position="35"/>
    </location>
</feature>
<evidence type="ECO:0000256" key="2">
    <source>
        <dbReference type="ARBA" id="ARBA00004196"/>
    </source>
</evidence>
<keyword evidence="5" id="KW-0479">Metal-binding</keyword>
<evidence type="ECO:0000256" key="4">
    <source>
        <dbReference type="ARBA" id="ARBA00022485"/>
    </source>
</evidence>
<evidence type="ECO:0000256" key="1">
    <source>
        <dbReference type="ARBA" id="ARBA00001966"/>
    </source>
</evidence>
<dbReference type="SMART" id="SM00926">
    <property type="entry name" value="Molybdop_Fe4S4"/>
    <property type="match status" value="1"/>
</dbReference>
<dbReference type="InterPro" id="IPR006963">
    <property type="entry name" value="Mopterin_OxRdtase_4Fe-4S_dom"/>
</dbReference>
<dbReference type="SUPFAM" id="SSF50692">
    <property type="entry name" value="ADC-like"/>
    <property type="match status" value="1"/>
</dbReference>
<dbReference type="GO" id="GO:0016491">
    <property type="term" value="F:oxidoreductase activity"/>
    <property type="evidence" value="ECO:0007669"/>
    <property type="project" value="UniProtKB-KW"/>
</dbReference>
<dbReference type="PROSITE" id="PS51318">
    <property type="entry name" value="TAT"/>
    <property type="match status" value="1"/>
</dbReference>
<feature type="chain" id="PRO_5044337120" evidence="10">
    <location>
        <begin position="36"/>
        <end position="946"/>
    </location>
</feature>
<dbReference type="PROSITE" id="PS00551">
    <property type="entry name" value="MOLYBDOPTERIN_PROK_1"/>
    <property type="match status" value="1"/>
</dbReference>
<name>A0AB36ZVL9_9BACT</name>
<dbReference type="PANTHER" id="PTHR43598">
    <property type="entry name" value="TUNGSTEN-CONTAINING FORMYLMETHANOFURAN DEHYDROGENASE 2 SUBUNIT B"/>
    <property type="match status" value="1"/>
</dbReference>
<dbReference type="GO" id="GO:0030313">
    <property type="term" value="C:cell envelope"/>
    <property type="evidence" value="ECO:0007669"/>
    <property type="project" value="UniProtKB-SubCell"/>
</dbReference>
<comment type="caution">
    <text evidence="12">The sequence shown here is derived from an EMBL/GenBank/DDBJ whole genome shotgun (WGS) entry which is preliminary data.</text>
</comment>
<dbReference type="Pfam" id="PF04879">
    <property type="entry name" value="Molybdop_Fe4S4"/>
    <property type="match status" value="1"/>
</dbReference>
<keyword evidence="7" id="KW-0560">Oxidoreductase</keyword>
<dbReference type="EMBL" id="PTIW01000033">
    <property type="protein sequence ID" value="PPK59196.1"/>
    <property type="molecule type" value="Genomic_DNA"/>
</dbReference>
<protein>
    <submittedName>
        <fullName evidence="12">Formate dehydrogenase alpha subunit</fullName>
    </submittedName>
</protein>
<dbReference type="AlphaFoldDB" id="A0AB36ZVL9"/>
<dbReference type="Proteomes" id="UP000239861">
    <property type="component" value="Unassembled WGS sequence"/>
</dbReference>
<dbReference type="InterPro" id="IPR006311">
    <property type="entry name" value="TAT_signal"/>
</dbReference>
<dbReference type="GO" id="GO:0009061">
    <property type="term" value="P:anaerobic respiration"/>
    <property type="evidence" value="ECO:0007669"/>
    <property type="project" value="TreeGrafter"/>
</dbReference>
<dbReference type="Gene3D" id="2.20.25.90">
    <property type="entry name" value="ADC-like domains"/>
    <property type="match status" value="1"/>
</dbReference>
<dbReference type="SUPFAM" id="SSF53706">
    <property type="entry name" value="Formate dehydrogenase/DMSO reductase, domains 1-3"/>
    <property type="match status" value="1"/>
</dbReference>
<dbReference type="InterPro" id="IPR027467">
    <property type="entry name" value="MopterinOxRdtase_cofactor_BS"/>
</dbReference>
<keyword evidence="8" id="KW-0408">Iron</keyword>
<gene>
    <name evidence="12" type="ORF">B0F89_13336</name>
</gene>
<comment type="similarity">
    <text evidence="3">Belongs to the prokaryotic molybdopterin-containing oxidoreductase family.</text>
</comment>
<dbReference type="Pfam" id="PF01568">
    <property type="entry name" value="Molydop_binding"/>
    <property type="match status" value="1"/>
</dbReference>
<dbReference type="CDD" id="cd02792">
    <property type="entry name" value="MopB_CT_Formate-Dh-Na-like"/>
    <property type="match status" value="1"/>
</dbReference>
<dbReference type="PANTHER" id="PTHR43598:SF1">
    <property type="entry name" value="FORMATE DEHYDROGENASE-O MAJOR SUBUNIT"/>
    <property type="match status" value="1"/>
</dbReference>
<evidence type="ECO:0000256" key="9">
    <source>
        <dbReference type="ARBA" id="ARBA00023014"/>
    </source>
</evidence>
<evidence type="ECO:0000313" key="13">
    <source>
        <dbReference type="Proteomes" id="UP000239861"/>
    </source>
</evidence>
<evidence type="ECO:0000256" key="7">
    <source>
        <dbReference type="ARBA" id="ARBA00023002"/>
    </source>
</evidence>
<dbReference type="InterPro" id="IPR006657">
    <property type="entry name" value="MoPterin_dinucl-bd_dom"/>
</dbReference>
<feature type="domain" description="4Fe-4S Mo/W bis-MGD-type" evidence="11">
    <location>
        <begin position="55"/>
        <end position="111"/>
    </location>
</feature>
<dbReference type="Gene3D" id="2.40.40.20">
    <property type="match status" value="1"/>
</dbReference>
<dbReference type="FunFam" id="3.40.228.10:FF:000002">
    <property type="entry name" value="Formate dehydrogenase subunit alpha"/>
    <property type="match status" value="1"/>
</dbReference>
<proteinExistence type="inferred from homology"/>